<evidence type="ECO:0000313" key="4">
    <source>
        <dbReference type="Proteomes" id="UP000198964"/>
    </source>
</evidence>
<dbReference type="Gene3D" id="3.30.70.930">
    <property type="match status" value="1"/>
</dbReference>
<evidence type="ECO:0000259" key="2">
    <source>
        <dbReference type="Pfam" id="PF01910"/>
    </source>
</evidence>
<keyword evidence="4" id="KW-1185">Reference proteome</keyword>
<dbReference type="RefSeq" id="WP_093920174.1">
    <property type="nucleotide sequence ID" value="NZ_FONW01000006.1"/>
</dbReference>
<dbReference type="STRING" id="655355.SAMN05216283_10638"/>
<feature type="domain" description="Thiamine-binding protein" evidence="2">
    <location>
        <begin position="9"/>
        <end position="97"/>
    </location>
</feature>
<dbReference type="Pfam" id="PF01910">
    <property type="entry name" value="Thiamine_BP"/>
    <property type="match status" value="1"/>
</dbReference>
<dbReference type="SUPFAM" id="SSF89957">
    <property type="entry name" value="MTH1187/YkoF-like"/>
    <property type="match status" value="1"/>
</dbReference>
<dbReference type="InterPro" id="IPR051614">
    <property type="entry name" value="UPF0045_domain"/>
</dbReference>
<dbReference type="PANTHER" id="PTHR33777:SF1">
    <property type="entry name" value="UPF0045 PROTEIN ECM15"/>
    <property type="match status" value="1"/>
</dbReference>
<dbReference type="PANTHER" id="PTHR33777">
    <property type="entry name" value="UPF0045 PROTEIN ECM15"/>
    <property type="match status" value="1"/>
</dbReference>
<dbReference type="Proteomes" id="UP000198964">
    <property type="component" value="Unassembled WGS sequence"/>
</dbReference>
<gene>
    <name evidence="3" type="ORF">SAMN05216283_10638</name>
</gene>
<name>A0A1I2IKG3_9BACT</name>
<dbReference type="EMBL" id="FONW01000006">
    <property type="protein sequence ID" value="SFF41527.1"/>
    <property type="molecule type" value="Genomic_DNA"/>
</dbReference>
<dbReference type="InterPro" id="IPR029756">
    <property type="entry name" value="MTH1187/YkoF-like"/>
</dbReference>
<evidence type="ECO:0000313" key="3">
    <source>
        <dbReference type="EMBL" id="SFF41527.1"/>
    </source>
</evidence>
<dbReference type="AlphaFoldDB" id="A0A1I2IKG3"/>
<dbReference type="GO" id="GO:0005829">
    <property type="term" value="C:cytosol"/>
    <property type="evidence" value="ECO:0007669"/>
    <property type="project" value="TreeGrafter"/>
</dbReference>
<protein>
    <submittedName>
        <fullName evidence="3">Uncharacterized protein, MTH1187 family</fullName>
    </submittedName>
</protein>
<proteinExistence type="inferred from homology"/>
<comment type="similarity">
    <text evidence="1">Belongs to the UPF0045 family.</text>
</comment>
<organism evidence="3 4">
    <name type="scientific">Sunxiuqinia elliptica</name>
    <dbReference type="NCBI Taxonomy" id="655355"/>
    <lineage>
        <taxon>Bacteria</taxon>
        <taxon>Pseudomonadati</taxon>
        <taxon>Bacteroidota</taxon>
        <taxon>Bacteroidia</taxon>
        <taxon>Marinilabiliales</taxon>
        <taxon>Prolixibacteraceae</taxon>
        <taxon>Sunxiuqinia</taxon>
    </lineage>
</organism>
<sequence>MSENKINMALQVLPQAEGKDSYALVDEAIKIIQDSGLTYQVCPFETVIEGNFDELMEVVKEVHQVLEKNGTKKLMTYIKLQTVFQEDVTIDDKMRKYK</sequence>
<dbReference type="InterPro" id="IPR002767">
    <property type="entry name" value="Thiamine_BP"/>
</dbReference>
<accession>A0A1I2IKG3</accession>
<reference evidence="3 4" key="1">
    <citation type="submission" date="2016-10" db="EMBL/GenBank/DDBJ databases">
        <authorList>
            <person name="de Groot N.N."/>
        </authorList>
    </citation>
    <scope>NUCLEOTIDE SEQUENCE [LARGE SCALE GENOMIC DNA]</scope>
    <source>
        <strain evidence="3 4">CGMCC 1.9156</strain>
    </source>
</reference>
<evidence type="ECO:0000256" key="1">
    <source>
        <dbReference type="ARBA" id="ARBA00010272"/>
    </source>
</evidence>